<evidence type="ECO:0000313" key="7">
    <source>
        <dbReference type="EMBL" id="KAJ3259443.1"/>
    </source>
</evidence>
<dbReference type="SUPFAM" id="SSF51905">
    <property type="entry name" value="FAD/NAD(P)-binding domain"/>
    <property type="match status" value="1"/>
</dbReference>
<dbReference type="Gene3D" id="3.30.70.2450">
    <property type="match status" value="1"/>
</dbReference>
<comment type="cofactor">
    <cofactor evidence="1">
        <name>FAD</name>
        <dbReference type="ChEBI" id="CHEBI:57692"/>
    </cofactor>
</comment>
<feature type="domain" description="FAD-binding" evidence="5">
    <location>
        <begin position="5"/>
        <end position="358"/>
    </location>
</feature>
<dbReference type="Pfam" id="PF01494">
    <property type="entry name" value="FAD_binding_3"/>
    <property type="match status" value="1"/>
</dbReference>
<dbReference type="InterPro" id="IPR002938">
    <property type="entry name" value="FAD-bd"/>
</dbReference>
<name>A0AAD5UL86_9FUNG</name>
<evidence type="ECO:0000259" key="5">
    <source>
        <dbReference type="Pfam" id="PF01494"/>
    </source>
</evidence>
<dbReference type="GO" id="GO:0016709">
    <property type="term" value="F:oxidoreductase activity, acting on paired donors, with incorporation or reduction of molecular oxygen, NAD(P)H as one donor, and incorporation of one atom of oxygen"/>
    <property type="evidence" value="ECO:0007669"/>
    <property type="project" value="UniProtKB-ARBA"/>
</dbReference>
<gene>
    <name evidence="6" type="ORF">HK103_002323</name>
    <name evidence="7" type="ORF">HK103_002346</name>
</gene>
<dbReference type="PANTHER" id="PTHR43004:SF19">
    <property type="entry name" value="BINDING MONOOXYGENASE, PUTATIVE (JCVI)-RELATED"/>
    <property type="match status" value="1"/>
</dbReference>
<keyword evidence="8" id="KW-1185">Reference proteome</keyword>
<keyword evidence="4" id="KW-0560">Oxidoreductase</keyword>
<evidence type="ECO:0000313" key="8">
    <source>
        <dbReference type="Proteomes" id="UP001210925"/>
    </source>
</evidence>
<keyword evidence="3" id="KW-0274">FAD</keyword>
<dbReference type="PANTHER" id="PTHR43004">
    <property type="entry name" value="TRK SYSTEM POTASSIUM UPTAKE PROTEIN"/>
    <property type="match status" value="1"/>
</dbReference>
<keyword evidence="2" id="KW-0285">Flavoprotein</keyword>
<dbReference type="InterPro" id="IPR050641">
    <property type="entry name" value="RIFMO-like"/>
</dbReference>
<dbReference type="AlphaFoldDB" id="A0AAD5UL86"/>
<dbReference type="GO" id="GO:0071949">
    <property type="term" value="F:FAD binding"/>
    <property type="evidence" value="ECO:0007669"/>
    <property type="project" value="InterPro"/>
</dbReference>
<protein>
    <recommendedName>
        <fullName evidence="5">FAD-binding domain-containing protein</fullName>
    </recommendedName>
</protein>
<dbReference type="PRINTS" id="PR00420">
    <property type="entry name" value="RNGMNOXGNASE"/>
</dbReference>
<dbReference type="InterPro" id="IPR036188">
    <property type="entry name" value="FAD/NAD-bd_sf"/>
</dbReference>
<organism evidence="7 8">
    <name type="scientific">Boothiomyces macroporosus</name>
    <dbReference type="NCBI Taxonomy" id="261099"/>
    <lineage>
        <taxon>Eukaryota</taxon>
        <taxon>Fungi</taxon>
        <taxon>Fungi incertae sedis</taxon>
        <taxon>Chytridiomycota</taxon>
        <taxon>Chytridiomycota incertae sedis</taxon>
        <taxon>Chytridiomycetes</taxon>
        <taxon>Rhizophydiales</taxon>
        <taxon>Terramycetaceae</taxon>
        <taxon>Boothiomyces</taxon>
    </lineage>
</organism>
<dbReference type="EMBL" id="JADGKB010000018">
    <property type="protein sequence ID" value="KAJ3259420.1"/>
    <property type="molecule type" value="Genomic_DNA"/>
</dbReference>
<evidence type="ECO:0000256" key="4">
    <source>
        <dbReference type="ARBA" id="ARBA00023002"/>
    </source>
</evidence>
<evidence type="ECO:0000256" key="3">
    <source>
        <dbReference type="ARBA" id="ARBA00022827"/>
    </source>
</evidence>
<evidence type="ECO:0000256" key="1">
    <source>
        <dbReference type="ARBA" id="ARBA00001974"/>
    </source>
</evidence>
<proteinExistence type="predicted"/>
<comment type="caution">
    <text evidence="7">The sequence shown here is derived from an EMBL/GenBank/DDBJ whole genome shotgun (WGS) entry which is preliminary data.</text>
</comment>
<dbReference type="EMBL" id="JADGKB010000018">
    <property type="protein sequence ID" value="KAJ3259443.1"/>
    <property type="molecule type" value="Genomic_DNA"/>
</dbReference>
<evidence type="ECO:0000256" key="2">
    <source>
        <dbReference type="ARBA" id="ARBA00022630"/>
    </source>
</evidence>
<dbReference type="Gene3D" id="3.50.50.60">
    <property type="entry name" value="FAD/NAD(P)-binding domain"/>
    <property type="match status" value="1"/>
</dbReference>
<sequence length="526" mass="58340">MKSQYKALIVGAGPTGLTVAAELARQGVDASEFLIIDSLDEPQKLTKGTSLVPRTMELLDLYDGVGKRLSEQGTRWTCVNFHSENYKFTSIEFGAELKRLTDYPFFCNVEQWKTELELTTYLKARGVQLTRGVALESFKDLGDYIQVALSNGQEIKVDYMVACDGAKSRVRKELGIGYTGTTLKHGSVGIHCSTDSKLPSGIDLGLFYSSKGVGYMLGLPDNTMAIALDLSEEEERGYVTKELDSHGLPYLLPIPLEEIEKLIQERFNVEFKAKEVVWTTRFRVHHRLADKYSNDNRIFLAGDAGHSSSPSAGLGLNYGVHEAVNIGWKLAFVINNLASPELLKTYALERRKEGERLIKSLQQQQDSAELTGIAKYIRNIAMYTFVNFVPGFKAKRTRIGALTSIQYGGDLTLNYGKSTATTILAGRQLSPMLFKKLGLSPSAIKGYTAVIFGSKDDKFTNELKRTGVVGMVKVAKEEHYKDFQVQNTAVLLVRPDGYIGYRADSLDIQSCLGYLKDNAFGILSEQ</sequence>
<accession>A0AAD5UL86</accession>
<dbReference type="Proteomes" id="UP001210925">
    <property type="component" value="Unassembled WGS sequence"/>
</dbReference>
<evidence type="ECO:0000313" key="6">
    <source>
        <dbReference type="EMBL" id="KAJ3259420.1"/>
    </source>
</evidence>
<reference evidence="7" key="1">
    <citation type="submission" date="2020-05" db="EMBL/GenBank/DDBJ databases">
        <title>Phylogenomic resolution of chytrid fungi.</title>
        <authorList>
            <person name="Stajich J.E."/>
            <person name="Amses K."/>
            <person name="Simmons R."/>
            <person name="Seto K."/>
            <person name="Myers J."/>
            <person name="Bonds A."/>
            <person name="Quandt C.A."/>
            <person name="Barry K."/>
            <person name="Liu P."/>
            <person name="Grigoriev I."/>
            <person name="Longcore J.E."/>
            <person name="James T.Y."/>
        </authorList>
    </citation>
    <scope>NUCLEOTIDE SEQUENCE</scope>
    <source>
        <strain evidence="7">PLAUS21</strain>
    </source>
</reference>